<dbReference type="Gene3D" id="3.30.420.10">
    <property type="entry name" value="Ribonuclease H-like superfamily/Ribonuclease H"/>
    <property type="match status" value="1"/>
</dbReference>
<gene>
    <name evidence="1" type="primary">NCL1_51501</name>
    <name evidence="1" type="ORF">TNCV_2147641</name>
</gene>
<reference evidence="1" key="1">
    <citation type="submission" date="2020-08" db="EMBL/GenBank/DDBJ databases">
        <title>Multicomponent nature underlies the extraordinary mechanical properties of spider dragline silk.</title>
        <authorList>
            <person name="Kono N."/>
            <person name="Nakamura H."/>
            <person name="Mori M."/>
            <person name="Yoshida Y."/>
            <person name="Ohtoshi R."/>
            <person name="Malay A.D."/>
            <person name="Moran D.A.P."/>
            <person name="Tomita M."/>
            <person name="Numata K."/>
            <person name="Arakawa K."/>
        </authorList>
    </citation>
    <scope>NUCLEOTIDE SEQUENCE</scope>
</reference>
<dbReference type="EMBL" id="BMAU01021354">
    <property type="protein sequence ID" value="GFY20071.1"/>
    <property type="molecule type" value="Genomic_DNA"/>
</dbReference>
<dbReference type="GO" id="GO:0003676">
    <property type="term" value="F:nucleic acid binding"/>
    <property type="evidence" value="ECO:0007669"/>
    <property type="project" value="InterPro"/>
</dbReference>
<proteinExistence type="predicted"/>
<keyword evidence="2" id="KW-1185">Reference proteome</keyword>
<protein>
    <submittedName>
        <fullName evidence="1">Uncharacterized protein</fullName>
    </submittedName>
</protein>
<accession>A0A8X6SXP5</accession>
<dbReference type="InterPro" id="IPR036397">
    <property type="entry name" value="RNaseH_sf"/>
</dbReference>
<sequence>MFKEVIHYRERNTLQRHRCFRKGRQRVKSMDALDVHRLPKSLKTKSFLQWYASSSSISPLGLCCEEVLLTSESERCHLHEDQTQDALDRPVVKKTATSGPYVFLNLTKDRRSVWSGAMHKETGLQRNGSRSSLATNPDSISAIAFVCGDPVVSSSIMPLLYSDTLLPQLVKMVWSHLSTRQCSASHGKGIIRLSAHCYYISLTFMIPDLSPIEHIWDLLGRRVELSTSLNELDARLQQMWNEISEYIVQNMYASMPDPITSCIRA</sequence>
<dbReference type="Proteomes" id="UP000887159">
    <property type="component" value="Unassembled WGS sequence"/>
</dbReference>
<organism evidence="1 2">
    <name type="scientific">Trichonephila clavipes</name>
    <name type="common">Golden silk orbweaver</name>
    <name type="synonym">Nephila clavipes</name>
    <dbReference type="NCBI Taxonomy" id="2585209"/>
    <lineage>
        <taxon>Eukaryota</taxon>
        <taxon>Metazoa</taxon>
        <taxon>Ecdysozoa</taxon>
        <taxon>Arthropoda</taxon>
        <taxon>Chelicerata</taxon>
        <taxon>Arachnida</taxon>
        <taxon>Araneae</taxon>
        <taxon>Araneomorphae</taxon>
        <taxon>Entelegynae</taxon>
        <taxon>Araneoidea</taxon>
        <taxon>Nephilidae</taxon>
        <taxon>Trichonephila</taxon>
    </lineage>
</organism>
<name>A0A8X6SXP5_TRICX</name>
<comment type="caution">
    <text evidence="1">The sequence shown here is derived from an EMBL/GenBank/DDBJ whole genome shotgun (WGS) entry which is preliminary data.</text>
</comment>
<evidence type="ECO:0000313" key="2">
    <source>
        <dbReference type="Proteomes" id="UP000887159"/>
    </source>
</evidence>
<evidence type="ECO:0000313" key="1">
    <source>
        <dbReference type="EMBL" id="GFY20071.1"/>
    </source>
</evidence>
<dbReference type="AlphaFoldDB" id="A0A8X6SXP5"/>